<accession>A0ABV0RGJ5</accession>
<organism evidence="1 2">
    <name type="scientific">Xenoophorus captivus</name>
    <dbReference type="NCBI Taxonomy" id="1517983"/>
    <lineage>
        <taxon>Eukaryota</taxon>
        <taxon>Metazoa</taxon>
        <taxon>Chordata</taxon>
        <taxon>Craniata</taxon>
        <taxon>Vertebrata</taxon>
        <taxon>Euteleostomi</taxon>
        <taxon>Actinopterygii</taxon>
        <taxon>Neopterygii</taxon>
        <taxon>Teleostei</taxon>
        <taxon>Neoteleostei</taxon>
        <taxon>Acanthomorphata</taxon>
        <taxon>Ovalentaria</taxon>
        <taxon>Atherinomorphae</taxon>
        <taxon>Cyprinodontiformes</taxon>
        <taxon>Goodeidae</taxon>
        <taxon>Xenoophorus</taxon>
    </lineage>
</organism>
<name>A0ABV0RGJ5_9TELE</name>
<keyword evidence="2" id="KW-1185">Reference proteome</keyword>
<gene>
    <name evidence="1" type="ORF">XENOCAPTIV_001397</name>
</gene>
<protein>
    <submittedName>
        <fullName evidence="1">Uncharacterized protein</fullName>
    </submittedName>
</protein>
<evidence type="ECO:0000313" key="1">
    <source>
        <dbReference type="EMBL" id="MEQ2206668.1"/>
    </source>
</evidence>
<dbReference type="Proteomes" id="UP001434883">
    <property type="component" value="Unassembled WGS sequence"/>
</dbReference>
<reference evidence="1 2" key="1">
    <citation type="submission" date="2021-06" db="EMBL/GenBank/DDBJ databases">
        <authorList>
            <person name="Palmer J.M."/>
        </authorList>
    </citation>
    <scope>NUCLEOTIDE SEQUENCE [LARGE SCALE GENOMIC DNA]</scope>
    <source>
        <strain evidence="1 2">XC_2019</strain>
        <tissue evidence="1">Muscle</tissue>
    </source>
</reference>
<dbReference type="EMBL" id="JAHRIN010043143">
    <property type="protein sequence ID" value="MEQ2206668.1"/>
    <property type="molecule type" value="Genomic_DNA"/>
</dbReference>
<evidence type="ECO:0000313" key="2">
    <source>
        <dbReference type="Proteomes" id="UP001434883"/>
    </source>
</evidence>
<comment type="caution">
    <text evidence="1">The sequence shown here is derived from an EMBL/GenBank/DDBJ whole genome shotgun (WGS) entry which is preliminary data.</text>
</comment>
<sequence>MKLKFKCLVMNTIVTFGEKAENLGSLRIPTQLHVTIFLLAKQVLQIKTTCLTFLLFLSEIISESFLCLKSQRLAGPTNHMSSLHLSPQPTKAVRLDATQLMSARDYFAWRFKGRNRGCINPFRNHMETLKRRLNLALKCLMKGATQF</sequence>
<proteinExistence type="predicted"/>